<dbReference type="Gene3D" id="1.10.238.10">
    <property type="entry name" value="EF-hand"/>
    <property type="match status" value="1"/>
</dbReference>
<dbReference type="InterPro" id="IPR005821">
    <property type="entry name" value="Ion_trans_dom"/>
</dbReference>
<dbReference type="SUPFAM" id="SSF47473">
    <property type="entry name" value="EF-hand"/>
    <property type="match status" value="1"/>
</dbReference>
<feature type="transmembrane region" description="Helical" evidence="7">
    <location>
        <begin position="78"/>
        <end position="96"/>
    </location>
</feature>
<dbReference type="InterPro" id="IPR027359">
    <property type="entry name" value="Volt_channel_dom_sf"/>
</dbReference>
<dbReference type="Proteomes" id="UP001189429">
    <property type="component" value="Unassembled WGS sequence"/>
</dbReference>
<evidence type="ECO:0000256" key="3">
    <source>
        <dbReference type="ARBA" id="ARBA00022837"/>
    </source>
</evidence>
<protein>
    <recommendedName>
        <fullName evidence="8">EF-hand domain-containing protein</fullName>
    </recommendedName>
</protein>
<evidence type="ECO:0000313" key="10">
    <source>
        <dbReference type="Proteomes" id="UP001189429"/>
    </source>
</evidence>
<dbReference type="InterPro" id="IPR018247">
    <property type="entry name" value="EF_Hand_1_Ca_BS"/>
</dbReference>
<feature type="domain" description="EF-hand" evidence="8">
    <location>
        <begin position="362"/>
        <end position="397"/>
    </location>
</feature>
<comment type="caution">
    <text evidence="9">The sequence shown here is derived from an EMBL/GenBank/DDBJ whole genome shotgun (WGS) entry which is preliminary data.</text>
</comment>
<keyword evidence="10" id="KW-1185">Reference proteome</keyword>
<comment type="subcellular location">
    <subcellularLocation>
        <location evidence="1">Membrane</location>
        <topology evidence="1">Multi-pass membrane protein</topology>
    </subcellularLocation>
</comment>
<keyword evidence="3" id="KW-0106">Calcium</keyword>
<dbReference type="EMBL" id="CAUYUJ010008746">
    <property type="protein sequence ID" value="CAK0824817.1"/>
    <property type="molecule type" value="Genomic_DNA"/>
</dbReference>
<keyword evidence="2 7" id="KW-0812">Transmembrane</keyword>
<feature type="transmembrane region" description="Helical" evidence="7">
    <location>
        <begin position="268"/>
        <end position="293"/>
    </location>
</feature>
<proteinExistence type="predicted"/>
<reference evidence="9" key="1">
    <citation type="submission" date="2023-10" db="EMBL/GenBank/DDBJ databases">
        <authorList>
            <person name="Chen Y."/>
            <person name="Shah S."/>
            <person name="Dougan E. K."/>
            <person name="Thang M."/>
            <person name="Chan C."/>
        </authorList>
    </citation>
    <scope>NUCLEOTIDE SEQUENCE [LARGE SCALE GENOMIC DNA]</scope>
</reference>
<keyword evidence="5 7" id="KW-0472">Membrane</keyword>
<dbReference type="PANTHER" id="PTHR10037">
    <property type="entry name" value="VOLTAGE-GATED CATION CHANNEL CALCIUM AND SODIUM"/>
    <property type="match status" value="1"/>
</dbReference>
<feature type="transmembrane region" description="Helical" evidence="7">
    <location>
        <begin position="116"/>
        <end position="134"/>
    </location>
</feature>
<gene>
    <name evidence="9" type="ORF">PCOR1329_LOCUS25115</name>
</gene>
<dbReference type="PANTHER" id="PTHR10037:SF62">
    <property type="entry name" value="SODIUM CHANNEL PROTEIN 60E"/>
    <property type="match status" value="1"/>
</dbReference>
<dbReference type="PROSITE" id="PS50222">
    <property type="entry name" value="EF_HAND_2"/>
    <property type="match status" value="1"/>
</dbReference>
<dbReference type="Gene3D" id="1.20.120.350">
    <property type="entry name" value="Voltage-gated potassium channels. Chain C"/>
    <property type="match status" value="1"/>
</dbReference>
<dbReference type="InterPro" id="IPR011992">
    <property type="entry name" value="EF-hand-dom_pair"/>
</dbReference>
<evidence type="ECO:0000256" key="6">
    <source>
        <dbReference type="SAM" id="MobiDB-lite"/>
    </source>
</evidence>
<evidence type="ECO:0000259" key="8">
    <source>
        <dbReference type="PROSITE" id="PS50222"/>
    </source>
</evidence>
<evidence type="ECO:0000256" key="1">
    <source>
        <dbReference type="ARBA" id="ARBA00004141"/>
    </source>
</evidence>
<feature type="transmembrane region" description="Helical" evidence="7">
    <location>
        <begin position="155"/>
        <end position="177"/>
    </location>
</feature>
<feature type="region of interest" description="Disordered" evidence="6">
    <location>
        <begin position="452"/>
        <end position="481"/>
    </location>
</feature>
<dbReference type="InterPro" id="IPR043203">
    <property type="entry name" value="VGCC_Ca_Na"/>
</dbReference>
<organism evidence="9 10">
    <name type="scientific">Prorocentrum cordatum</name>
    <dbReference type="NCBI Taxonomy" id="2364126"/>
    <lineage>
        <taxon>Eukaryota</taxon>
        <taxon>Sar</taxon>
        <taxon>Alveolata</taxon>
        <taxon>Dinophyceae</taxon>
        <taxon>Prorocentrales</taxon>
        <taxon>Prorocentraceae</taxon>
        <taxon>Prorocentrum</taxon>
    </lineage>
</organism>
<dbReference type="Pfam" id="PF00520">
    <property type="entry name" value="Ion_trans"/>
    <property type="match status" value="1"/>
</dbReference>
<evidence type="ECO:0000256" key="7">
    <source>
        <dbReference type="SAM" id="Phobius"/>
    </source>
</evidence>
<evidence type="ECO:0000256" key="2">
    <source>
        <dbReference type="ARBA" id="ARBA00022692"/>
    </source>
</evidence>
<dbReference type="SUPFAM" id="SSF81324">
    <property type="entry name" value="Voltage-gated potassium channels"/>
    <property type="match status" value="1"/>
</dbReference>
<accession>A0ABN9RZF4</accession>
<evidence type="ECO:0000256" key="4">
    <source>
        <dbReference type="ARBA" id="ARBA00022989"/>
    </source>
</evidence>
<name>A0ABN9RZF4_9DINO</name>
<dbReference type="InterPro" id="IPR002048">
    <property type="entry name" value="EF_hand_dom"/>
</dbReference>
<keyword evidence="4 7" id="KW-1133">Transmembrane helix</keyword>
<dbReference type="Gene3D" id="1.10.287.70">
    <property type="match status" value="1"/>
</dbReference>
<dbReference type="PROSITE" id="PS00018">
    <property type="entry name" value="EF_HAND_1"/>
    <property type="match status" value="1"/>
</dbReference>
<evidence type="ECO:0000256" key="5">
    <source>
        <dbReference type="ARBA" id="ARBA00023136"/>
    </source>
</evidence>
<sequence length="481" mass="54381">MMKGVEQRKVVDKLNQRRKKKIKGGANSYMGRTFLQKVVEHGLFDTLCAIMIINNSIIIGYEVQWLTVDDTEPKTTKILGLLCTLFFFCELVLRVTADGPRFFFVFSDNRRENWNWFDFVLVVMSMFDVISLATQGGASTVGMGLKTIKMLRTRGIVRVVRVFRFFSKLSQLALMIIDSIKSLVWALIRRAFAHVFAIFFTNLSSDYVKLKDSDGDALVVAEHFGSLWSTIYTLFHSMLNGISWYRSHPSALRIPLALYSIPDWTGPILAVGFVGYLSFTMLAVLNIITGVFVDNAVETARTQREFLVQKDSDGGQGAVAQGDARHFPGDGCRRLWETVNKDEIAEFCNDDRVHYYLTALGLDVHDTERLFELLDENRDGELDVDEFLAGCLRLKGMARSIDVYSLIHQSRQVCRRLDDMDRALNEHMGIRTAAAPWLMPPLLSHRNDKSVLSIRQDDPRPSSTALPEKTAPLPDVSLGGN</sequence>
<evidence type="ECO:0000313" key="9">
    <source>
        <dbReference type="EMBL" id="CAK0824817.1"/>
    </source>
</evidence>